<dbReference type="OrthoDB" id="2754015at2759"/>
<dbReference type="EMBL" id="KN840438">
    <property type="protein sequence ID" value="KIP12801.1"/>
    <property type="molecule type" value="Genomic_DNA"/>
</dbReference>
<dbReference type="HOGENOM" id="CLU_1652797_0_0_1"/>
<evidence type="ECO:0000313" key="2">
    <source>
        <dbReference type="EMBL" id="KIP12801.1"/>
    </source>
</evidence>
<reference evidence="2 3" key="1">
    <citation type="journal article" date="2014" name="PLoS Genet.">
        <title>Analysis of the Phlebiopsis gigantea genome, transcriptome and secretome provides insight into its pioneer colonization strategies of wood.</title>
        <authorList>
            <person name="Hori C."/>
            <person name="Ishida T."/>
            <person name="Igarashi K."/>
            <person name="Samejima M."/>
            <person name="Suzuki H."/>
            <person name="Master E."/>
            <person name="Ferreira P."/>
            <person name="Ruiz-Duenas F.J."/>
            <person name="Held B."/>
            <person name="Canessa P."/>
            <person name="Larrondo L.F."/>
            <person name="Schmoll M."/>
            <person name="Druzhinina I.S."/>
            <person name="Kubicek C.P."/>
            <person name="Gaskell J.A."/>
            <person name="Kersten P."/>
            <person name="St John F."/>
            <person name="Glasner J."/>
            <person name="Sabat G."/>
            <person name="Splinter BonDurant S."/>
            <person name="Syed K."/>
            <person name="Yadav J."/>
            <person name="Mgbeahuruike A.C."/>
            <person name="Kovalchuk A."/>
            <person name="Asiegbu F.O."/>
            <person name="Lackner G."/>
            <person name="Hoffmeister D."/>
            <person name="Rencoret J."/>
            <person name="Gutierrez A."/>
            <person name="Sun H."/>
            <person name="Lindquist E."/>
            <person name="Barry K."/>
            <person name="Riley R."/>
            <person name="Grigoriev I.V."/>
            <person name="Henrissat B."/>
            <person name="Kues U."/>
            <person name="Berka R.M."/>
            <person name="Martinez A.T."/>
            <person name="Covert S.F."/>
            <person name="Blanchette R.A."/>
            <person name="Cullen D."/>
        </authorList>
    </citation>
    <scope>NUCLEOTIDE SEQUENCE [LARGE SCALE GENOMIC DNA]</scope>
    <source>
        <strain evidence="2 3">11061_1 CR5-6</strain>
    </source>
</reference>
<gene>
    <name evidence="2" type="ORF">PHLGIDRAFT_123871</name>
</gene>
<dbReference type="Proteomes" id="UP000053257">
    <property type="component" value="Unassembled WGS sequence"/>
</dbReference>
<evidence type="ECO:0000256" key="1">
    <source>
        <dbReference type="SAM" id="Phobius"/>
    </source>
</evidence>
<keyword evidence="1" id="KW-0472">Membrane</keyword>
<protein>
    <submittedName>
        <fullName evidence="2">Uncharacterized protein</fullName>
    </submittedName>
</protein>
<keyword evidence="1" id="KW-1133">Transmembrane helix</keyword>
<evidence type="ECO:0000313" key="3">
    <source>
        <dbReference type="Proteomes" id="UP000053257"/>
    </source>
</evidence>
<name>A0A0C3S853_PHLG1</name>
<keyword evidence="3" id="KW-1185">Reference proteome</keyword>
<organism evidence="2 3">
    <name type="scientific">Phlebiopsis gigantea (strain 11061_1 CR5-6)</name>
    <name type="common">White-rot fungus</name>
    <name type="synonym">Peniophora gigantea</name>
    <dbReference type="NCBI Taxonomy" id="745531"/>
    <lineage>
        <taxon>Eukaryota</taxon>
        <taxon>Fungi</taxon>
        <taxon>Dikarya</taxon>
        <taxon>Basidiomycota</taxon>
        <taxon>Agaricomycotina</taxon>
        <taxon>Agaricomycetes</taxon>
        <taxon>Polyporales</taxon>
        <taxon>Phanerochaetaceae</taxon>
        <taxon>Phlebiopsis</taxon>
    </lineage>
</organism>
<proteinExistence type="predicted"/>
<sequence length="160" mass="17571">MGDADSMQTGCLAAIISLPPTSRFIHTPRPKRLSSALAAARDLHLAPELLSNTIGHGLWQNEKGRSLDISRTSTAHHAPRLEELPFFGPADPYRWPVHKTIFLVGALFPPLWYVGAFLPLRDDDDTWADLFKMRCQAAAMIVTIIAVALVVLLTAFDSAV</sequence>
<feature type="transmembrane region" description="Helical" evidence="1">
    <location>
        <begin position="100"/>
        <end position="118"/>
    </location>
</feature>
<feature type="transmembrane region" description="Helical" evidence="1">
    <location>
        <begin position="138"/>
        <end position="156"/>
    </location>
</feature>
<keyword evidence="1" id="KW-0812">Transmembrane</keyword>
<dbReference type="AlphaFoldDB" id="A0A0C3S853"/>
<accession>A0A0C3S853</accession>